<dbReference type="EMBL" id="LNIX01000014">
    <property type="protein sequence ID" value="OXA46721.1"/>
    <property type="molecule type" value="Genomic_DNA"/>
</dbReference>
<reference evidence="2 3" key="1">
    <citation type="submission" date="2015-12" db="EMBL/GenBank/DDBJ databases">
        <title>The genome of Folsomia candida.</title>
        <authorList>
            <person name="Faddeeva A."/>
            <person name="Derks M.F."/>
            <person name="Anvar Y."/>
            <person name="Smit S."/>
            <person name="Van Straalen N."/>
            <person name="Roelofs D."/>
        </authorList>
    </citation>
    <scope>NUCLEOTIDE SEQUENCE [LARGE SCALE GENOMIC DNA]</scope>
    <source>
        <strain evidence="2 3">VU population</strain>
        <tissue evidence="2">Whole body</tissue>
    </source>
</reference>
<feature type="compositionally biased region" description="Low complexity" evidence="1">
    <location>
        <begin position="1"/>
        <end position="13"/>
    </location>
</feature>
<evidence type="ECO:0000313" key="2">
    <source>
        <dbReference type="EMBL" id="OXA46721.1"/>
    </source>
</evidence>
<protein>
    <submittedName>
        <fullName evidence="2">Uncharacterized protein</fullName>
    </submittedName>
</protein>
<dbReference type="Proteomes" id="UP000198287">
    <property type="component" value="Unassembled WGS sequence"/>
</dbReference>
<comment type="caution">
    <text evidence="2">The sequence shown here is derived from an EMBL/GenBank/DDBJ whole genome shotgun (WGS) entry which is preliminary data.</text>
</comment>
<dbReference type="OMA" id="REAISCE"/>
<evidence type="ECO:0000256" key="1">
    <source>
        <dbReference type="SAM" id="MobiDB-lite"/>
    </source>
</evidence>
<dbReference type="OrthoDB" id="10507620at2759"/>
<keyword evidence="3" id="KW-1185">Reference proteome</keyword>
<gene>
    <name evidence="2" type="ORF">Fcan01_18323</name>
</gene>
<accession>A0A226DPX8</accession>
<name>A0A226DPX8_FOLCA</name>
<feature type="region of interest" description="Disordered" evidence="1">
    <location>
        <begin position="1"/>
        <end position="28"/>
    </location>
</feature>
<evidence type="ECO:0000313" key="3">
    <source>
        <dbReference type="Proteomes" id="UP000198287"/>
    </source>
</evidence>
<feature type="compositionally biased region" description="Polar residues" evidence="1">
    <location>
        <begin position="18"/>
        <end position="28"/>
    </location>
</feature>
<sequence length="228" mass="25648">MASSSSSKAKSMSIPRTRGTSASPSNHQFVYASDRKARTLGAKSVLKSSGSGIEEASIDNGTTNAKNAAREADRLNNILGNLSIKFKCCTFTYKDAHLLAVKKTKEKSTWKKWKANSKTTLKRFGEVLGVEESEFKSCIYIPKSEEDQVQQFVRKNFSDSRIKFESCRFVKRGSTFFEKVAQRLRGVFGIIFELTYPDSSAVVEEYNFRLKDISVITTYVQERIVEKG</sequence>
<proteinExistence type="predicted"/>
<organism evidence="2 3">
    <name type="scientific">Folsomia candida</name>
    <name type="common">Springtail</name>
    <dbReference type="NCBI Taxonomy" id="158441"/>
    <lineage>
        <taxon>Eukaryota</taxon>
        <taxon>Metazoa</taxon>
        <taxon>Ecdysozoa</taxon>
        <taxon>Arthropoda</taxon>
        <taxon>Hexapoda</taxon>
        <taxon>Collembola</taxon>
        <taxon>Entomobryomorpha</taxon>
        <taxon>Isotomoidea</taxon>
        <taxon>Isotomidae</taxon>
        <taxon>Proisotominae</taxon>
        <taxon>Folsomia</taxon>
    </lineage>
</organism>
<dbReference type="AlphaFoldDB" id="A0A226DPX8"/>